<sequence length="325" mass="34057">MSTITRRLLLSSGLTAGAFLLPHAAAAQAYPDKPIRFIAPFPAGSATDGLARFLGQRMSEAMGQPIIIDNRPGANGIVGAQAAAQSPPDGYTVFVTTNSTHSANINLYKQLPYDPVRDFAPVARLMRIPVVFVVRRDSPMRSLQDLIAAARQQPGKLSFGSGNTIGRGTTELLKAMAGFDMLHVPYRGTPQALADLVASQVDMVAADPSSALGLIQAGTVRPLAVTGATRVPALPDVPTVAESGVTGFELTAWVGAFAPARTPADIVARLNRAFLAAASGPAAAAYFEKIGGIADPSTPDELGRFVVSETAKWARIVEVAKIEKE</sequence>
<dbReference type="Gene3D" id="3.40.190.10">
    <property type="entry name" value="Periplasmic binding protein-like II"/>
    <property type="match status" value="1"/>
</dbReference>
<feature type="chain" id="PRO_5022773966" evidence="2">
    <location>
        <begin position="30"/>
        <end position="325"/>
    </location>
</feature>
<feature type="signal peptide" evidence="2">
    <location>
        <begin position="1"/>
        <end position="29"/>
    </location>
</feature>
<protein>
    <submittedName>
        <fullName evidence="3">Tripartite tricarboxylate transporter substrate binding protein</fullName>
    </submittedName>
</protein>
<organism evidence="3 4">
    <name type="scientific">Vineibacter terrae</name>
    <dbReference type="NCBI Taxonomy" id="2586908"/>
    <lineage>
        <taxon>Bacteria</taxon>
        <taxon>Pseudomonadati</taxon>
        <taxon>Pseudomonadota</taxon>
        <taxon>Alphaproteobacteria</taxon>
        <taxon>Hyphomicrobiales</taxon>
        <taxon>Vineibacter</taxon>
    </lineage>
</organism>
<dbReference type="CDD" id="cd07012">
    <property type="entry name" value="PBP2_Bug_TTT"/>
    <property type="match status" value="1"/>
</dbReference>
<dbReference type="EMBL" id="VDUZ01000037">
    <property type="protein sequence ID" value="TXL71982.1"/>
    <property type="molecule type" value="Genomic_DNA"/>
</dbReference>
<dbReference type="PIRSF" id="PIRSF017082">
    <property type="entry name" value="YflP"/>
    <property type="match status" value="1"/>
</dbReference>
<name>A0A5C8PFB4_9HYPH</name>
<dbReference type="AlphaFoldDB" id="A0A5C8PFB4"/>
<evidence type="ECO:0000313" key="3">
    <source>
        <dbReference type="EMBL" id="TXL71982.1"/>
    </source>
</evidence>
<dbReference type="Proteomes" id="UP000321638">
    <property type="component" value="Unassembled WGS sequence"/>
</dbReference>
<keyword evidence="4" id="KW-1185">Reference proteome</keyword>
<dbReference type="SUPFAM" id="SSF53850">
    <property type="entry name" value="Periplasmic binding protein-like II"/>
    <property type="match status" value="1"/>
</dbReference>
<dbReference type="PANTHER" id="PTHR42928">
    <property type="entry name" value="TRICARBOXYLATE-BINDING PROTEIN"/>
    <property type="match status" value="1"/>
</dbReference>
<comment type="similarity">
    <text evidence="1">Belongs to the UPF0065 (bug) family.</text>
</comment>
<dbReference type="InterPro" id="IPR042100">
    <property type="entry name" value="Bug_dom1"/>
</dbReference>
<dbReference type="InterPro" id="IPR005064">
    <property type="entry name" value="BUG"/>
</dbReference>
<accession>A0A5C8PFB4</accession>
<evidence type="ECO:0000256" key="1">
    <source>
        <dbReference type="ARBA" id="ARBA00006987"/>
    </source>
</evidence>
<dbReference type="RefSeq" id="WP_147850200.1">
    <property type="nucleotide sequence ID" value="NZ_VDUZ01000037.1"/>
</dbReference>
<comment type="caution">
    <text evidence="3">The sequence shown here is derived from an EMBL/GenBank/DDBJ whole genome shotgun (WGS) entry which is preliminary data.</text>
</comment>
<proteinExistence type="inferred from homology"/>
<reference evidence="3 4" key="1">
    <citation type="submission" date="2019-06" db="EMBL/GenBank/DDBJ databases">
        <title>New taxonomy in bacterial strain CC-CFT640, isolated from vineyard.</title>
        <authorList>
            <person name="Lin S.-Y."/>
            <person name="Tsai C.-F."/>
            <person name="Young C.-C."/>
        </authorList>
    </citation>
    <scope>NUCLEOTIDE SEQUENCE [LARGE SCALE GENOMIC DNA]</scope>
    <source>
        <strain evidence="3 4">CC-CFT640</strain>
    </source>
</reference>
<evidence type="ECO:0000313" key="4">
    <source>
        <dbReference type="Proteomes" id="UP000321638"/>
    </source>
</evidence>
<gene>
    <name evidence="3" type="ORF">FHP25_27490</name>
</gene>
<keyword evidence="2" id="KW-0732">Signal</keyword>
<evidence type="ECO:0000256" key="2">
    <source>
        <dbReference type="SAM" id="SignalP"/>
    </source>
</evidence>
<dbReference type="PANTHER" id="PTHR42928:SF5">
    <property type="entry name" value="BLR1237 PROTEIN"/>
    <property type="match status" value="1"/>
</dbReference>
<dbReference type="Pfam" id="PF03401">
    <property type="entry name" value="TctC"/>
    <property type="match status" value="1"/>
</dbReference>
<dbReference type="Gene3D" id="3.40.190.150">
    <property type="entry name" value="Bordetella uptake gene, domain 1"/>
    <property type="match status" value="1"/>
</dbReference>
<dbReference type="OrthoDB" id="8443386at2"/>